<keyword evidence="5" id="KW-1185">Reference proteome</keyword>
<dbReference type="GO" id="GO:0016787">
    <property type="term" value="F:hydrolase activity"/>
    <property type="evidence" value="ECO:0007669"/>
    <property type="project" value="UniProtKB-KW"/>
</dbReference>
<keyword evidence="2" id="KW-0378">Hydrolase</keyword>
<sequence length="208" mass="23488">MNTNLVYTLSKPTNTDKAKHPAIFLMHGMGSNESDLPSIVQELRNDYYIFSLRGPLSQPPGYSFFTIERIGLPHEEPFKHILNEIQQFIEEAKSQYDIDENGIYLMGFSQGGILSQSLASIMGNKLAGIVSLSGYLPEIVDTMEKSPMDGLRVFLAHGEQDQIIPFTWSEKSKQYFEGNHAEVSYHPYTGGHFLTQEVVNKILTYFKG</sequence>
<protein>
    <submittedName>
        <fullName evidence="4">Phospholipase/carboxylesterase</fullName>
    </submittedName>
</protein>
<evidence type="ECO:0000313" key="4">
    <source>
        <dbReference type="EMBL" id="SOC40153.1"/>
    </source>
</evidence>
<gene>
    <name evidence="4" type="ORF">SAMN05877842_107103</name>
</gene>
<dbReference type="Proteomes" id="UP000219252">
    <property type="component" value="Unassembled WGS sequence"/>
</dbReference>
<dbReference type="PANTHER" id="PTHR10655">
    <property type="entry name" value="LYSOPHOSPHOLIPASE-RELATED"/>
    <property type="match status" value="1"/>
</dbReference>
<dbReference type="InterPro" id="IPR003140">
    <property type="entry name" value="PLipase/COase/thioEstase"/>
</dbReference>
<evidence type="ECO:0000313" key="5">
    <source>
        <dbReference type="Proteomes" id="UP000219252"/>
    </source>
</evidence>
<dbReference type="AlphaFoldDB" id="A0A285UEG2"/>
<feature type="domain" description="Phospholipase/carboxylesterase/thioesterase" evidence="3">
    <location>
        <begin position="15"/>
        <end position="205"/>
    </location>
</feature>
<reference evidence="5" key="1">
    <citation type="submission" date="2017-08" db="EMBL/GenBank/DDBJ databases">
        <authorList>
            <person name="Varghese N."/>
            <person name="Submissions S."/>
        </authorList>
    </citation>
    <scope>NUCLEOTIDE SEQUENCE [LARGE SCALE GENOMIC DNA]</scope>
    <source>
        <strain evidence="5">JC23</strain>
    </source>
</reference>
<dbReference type="InterPro" id="IPR029058">
    <property type="entry name" value="AB_hydrolase_fold"/>
</dbReference>
<dbReference type="Pfam" id="PF02230">
    <property type="entry name" value="Abhydrolase_2"/>
    <property type="match status" value="1"/>
</dbReference>
<dbReference type="OrthoDB" id="9795555at2"/>
<dbReference type="PANTHER" id="PTHR10655:SF17">
    <property type="entry name" value="LYSOPHOSPHOLIPASE-LIKE PROTEIN 1"/>
    <property type="match status" value="1"/>
</dbReference>
<evidence type="ECO:0000256" key="2">
    <source>
        <dbReference type="ARBA" id="ARBA00022801"/>
    </source>
</evidence>
<dbReference type="RefSeq" id="WP_097149696.1">
    <property type="nucleotide sequence ID" value="NZ_OBQC01000007.1"/>
</dbReference>
<accession>A0A285UEG2</accession>
<organism evidence="4 5">
    <name type="scientific">Ureibacillus acetophenoni</name>
    <dbReference type="NCBI Taxonomy" id="614649"/>
    <lineage>
        <taxon>Bacteria</taxon>
        <taxon>Bacillati</taxon>
        <taxon>Bacillota</taxon>
        <taxon>Bacilli</taxon>
        <taxon>Bacillales</taxon>
        <taxon>Caryophanaceae</taxon>
        <taxon>Ureibacillus</taxon>
    </lineage>
</organism>
<dbReference type="EMBL" id="OBQC01000007">
    <property type="protein sequence ID" value="SOC40153.1"/>
    <property type="molecule type" value="Genomic_DNA"/>
</dbReference>
<dbReference type="SUPFAM" id="SSF53474">
    <property type="entry name" value="alpha/beta-Hydrolases"/>
    <property type="match status" value="1"/>
</dbReference>
<name>A0A285UEG2_9BACL</name>
<dbReference type="InterPro" id="IPR050565">
    <property type="entry name" value="LYPA1-2/EST-like"/>
</dbReference>
<dbReference type="Gene3D" id="3.40.50.1820">
    <property type="entry name" value="alpha/beta hydrolase"/>
    <property type="match status" value="1"/>
</dbReference>
<proteinExistence type="inferred from homology"/>
<comment type="similarity">
    <text evidence="1">Belongs to the AB hydrolase superfamily. AB hydrolase 2 family.</text>
</comment>
<evidence type="ECO:0000259" key="3">
    <source>
        <dbReference type="Pfam" id="PF02230"/>
    </source>
</evidence>
<evidence type="ECO:0000256" key="1">
    <source>
        <dbReference type="ARBA" id="ARBA00006499"/>
    </source>
</evidence>